<name>A0A2G1BP34_9FLAO</name>
<accession>A0A2G1BP34</accession>
<dbReference type="Proteomes" id="UP000222163">
    <property type="component" value="Unassembled WGS sequence"/>
</dbReference>
<evidence type="ECO:0000313" key="2">
    <source>
        <dbReference type="Proteomes" id="UP000222163"/>
    </source>
</evidence>
<proteinExistence type="predicted"/>
<sequence>MSNLILKSLLVYSPDEDKGFYTEFSDAVNIVHGRNTSGKSTLIQSII</sequence>
<gene>
    <name evidence="1" type="ORF">CSC81_19095</name>
</gene>
<dbReference type="EMBL" id="PDUU01001174">
    <property type="protein sequence ID" value="PHN95714.1"/>
    <property type="molecule type" value="Genomic_DNA"/>
</dbReference>
<protein>
    <submittedName>
        <fullName evidence="1">AAA family ATPase</fullName>
    </submittedName>
</protein>
<comment type="caution">
    <text evidence="1">The sequence shown here is derived from an EMBL/GenBank/DDBJ whole genome shotgun (WGS) entry which is preliminary data.</text>
</comment>
<reference evidence="1 2" key="1">
    <citation type="journal article" date="2016" name="Nat. Commun.">
        <title>Microbial interactions lead to rapid micro-scale successions on model marine particles.</title>
        <authorList>
            <person name="Datta M.S."/>
            <person name="Sliwerska E."/>
            <person name="Gore J."/>
            <person name="Polz M.F."/>
            <person name="Cordero O.X."/>
        </authorList>
    </citation>
    <scope>NUCLEOTIDE SEQUENCE [LARGE SCALE GENOMIC DNA]</scope>
    <source>
        <strain evidence="1 2">4G03</strain>
    </source>
</reference>
<dbReference type="AlphaFoldDB" id="A0A2G1BP34"/>
<feature type="non-terminal residue" evidence="1">
    <location>
        <position position="47"/>
    </location>
</feature>
<evidence type="ECO:0000313" key="1">
    <source>
        <dbReference type="EMBL" id="PHN95714.1"/>
    </source>
</evidence>
<organism evidence="1 2">
    <name type="scientific">Tenacibaculum discolor</name>
    <dbReference type="NCBI Taxonomy" id="361581"/>
    <lineage>
        <taxon>Bacteria</taxon>
        <taxon>Pseudomonadati</taxon>
        <taxon>Bacteroidota</taxon>
        <taxon>Flavobacteriia</taxon>
        <taxon>Flavobacteriales</taxon>
        <taxon>Flavobacteriaceae</taxon>
        <taxon>Tenacibaculum</taxon>
    </lineage>
</organism>